<dbReference type="AlphaFoldDB" id="A0A6J1PVX8"/>
<reference evidence="4" key="1">
    <citation type="submission" date="2025-08" db="UniProtKB">
        <authorList>
            <consortium name="RefSeq"/>
        </authorList>
    </citation>
    <scope>IDENTIFICATION</scope>
    <source>
        <tissue evidence="4">Whole body</tissue>
    </source>
</reference>
<dbReference type="RefSeq" id="XP_024874052.1">
    <property type="nucleotide sequence ID" value="XM_025018284.1"/>
</dbReference>
<sequence>MPSKHQATYEVFFQSYMKNNLGCLDVTGSINDTLTENCSRHIASNTLDSTTEEGNKQQWTVKGTKLLLELYKERKEKFRDPKTKKRNLWTEIVNEMGKNGYKHLTEDILDRKLRNLKKTFRTIKDNNRKSSTGQGRITWEYYDIFEEIFSDDRTINFGPTISSLDSATTAIQSSFDASTILSPTSTSTASSLMRLVASSASTRPPTLRPPVRTPSPASTRYVCHTQLTRISTPPAHTRIFMHTSDFFDSTFEGDSFFEENITNSYSSSHSSSSCSSFSSVAAERSFSESESVLGSVPNSSECTTPSTQRQQRKMASRKETYDLRKKLLLVEQERVEIMTELKKSIDDNNKIQQERNDLLKKVLEKM</sequence>
<protein>
    <submittedName>
        <fullName evidence="4">Ankyrin repeat, bromo and BTB domain-containing protein DDB_G0293800-like</fullName>
    </submittedName>
</protein>
<dbReference type="GeneID" id="112456014"/>
<evidence type="ECO:0000313" key="3">
    <source>
        <dbReference type="Proteomes" id="UP000504618"/>
    </source>
</evidence>
<feature type="region of interest" description="Disordered" evidence="1">
    <location>
        <begin position="290"/>
        <end position="318"/>
    </location>
</feature>
<dbReference type="Proteomes" id="UP000504618">
    <property type="component" value="Unplaced"/>
</dbReference>
<organism evidence="3 4">
    <name type="scientific">Temnothorax curvispinosus</name>
    <dbReference type="NCBI Taxonomy" id="300111"/>
    <lineage>
        <taxon>Eukaryota</taxon>
        <taxon>Metazoa</taxon>
        <taxon>Ecdysozoa</taxon>
        <taxon>Arthropoda</taxon>
        <taxon>Hexapoda</taxon>
        <taxon>Insecta</taxon>
        <taxon>Pterygota</taxon>
        <taxon>Neoptera</taxon>
        <taxon>Endopterygota</taxon>
        <taxon>Hymenoptera</taxon>
        <taxon>Apocrita</taxon>
        <taxon>Aculeata</taxon>
        <taxon>Formicoidea</taxon>
        <taxon>Formicidae</taxon>
        <taxon>Myrmicinae</taxon>
        <taxon>Temnothorax</taxon>
    </lineage>
</organism>
<feature type="domain" description="Myb/SANT-like DNA-binding" evidence="2">
    <location>
        <begin position="57"/>
        <end position="147"/>
    </location>
</feature>
<accession>A0A6J1PVX8</accession>
<dbReference type="InterPro" id="IPR044822">
    <property type="entry name" value="Myb_DNA-bind_4"/>
</dbReference>
<name>A0A6J1PVX8_9HYME</name>
<dbReference type="PANTHER" id="PTHR47595:SF1">
    <property type="entry name" value="MYB_SANT-LIKE DNA-BINDING DOMAIN-CONTAINING PROTEIN"/>
    <property type="match status" value="1"/>
</dbReference>
<gene>
    <name evidence="4" type="primary">LOC112456014</name>
</gene>
<proteinExistence type="predicted"/>
<dbReference type="Pfam" id="PF13837">
    <property type="entry name" value="Myb_DNA-bind_4"/>
    <property type="match status" value="1"/>
</dbReference>
<evidence type="ECO:0000313" key="4">
    <source>
        <dbReference type="RefSeq" id="XP_024874052.1"/>
    </source>
</evidence>
<keyword evidence="3" id="KW-1185">Reference proteome</keyword>
<dbReference type="OrthoDB" id="8178301at2759"/>
<feature type="region of interest" description="Disordered" evidence="1">
    <location>
        <begin position="198"/>
        <end position="218"/>
    </location>
</feature>
<dbReference type="Gene3D" id="1.10.10.60">
    <property type="entry name" value="Homeodomain-like"/>
    <property type="match status" value="1"/>
</dbReference>
<dbReference type="PANTHER" id="PTHR47595">
    <property type="entry name" value="HEAT SHOCK 70 KDA PROTEIN 14"/>
    <property type="match status" value="1"/>
</dbReference>
<evidence type="ECO:0000259" key="2">
    <source>
        <dbReference type="Pfam" id="PF13837"/>
    </source>
</evidence>
<evidence type="ECO:0000256" key="1">
    <source>
        <dbReference type="SAM" id="MobiDB-lite"/>
    </source>
</evidence>
<feature type="compositionally biased region" description="Polar residues" evidence="1">
    <location>
        <begin position="296"/>
        <end position="309"/>
    </location>
</feature>